<comment type="caution">
    <text evidence="2">The sequence shown here is derived from an EMBL/GenBank/DDBJ whole genome shotgun (WGS) entry which is preliminary data.</text>
</comment>
<protein>
    <recommendedName>
        <fullName evidence="4">Phage holin family protein</fullName>
    </recommendedName>
</protein>
<sequence>MLKGLLTDVQVTVERTARRAVRSAVLGAFAALFALIALGFLTAAGFIALMVEYGPVAAALTLGIGYLVLAALFLVAMASGRTPAPPPPPVEKPRPPLADAFLLGMEAGRGFARGRRGDT</sequence>
<organism evidence="2 3">
    <name type="scientific">Frigidibacter albus</name>
    <dbReference type="NCBI Taxonomy" id="1465486"/>
    <lineage>
        <taxon>Bacteria</taxon>
        <taxon>Pseudomonadati</taxon>
        <taxon>Pseudomonadota</taxon>
        <taxon>Alphaproteobacteria</taxon>
        <taxon>Rhodobacterales</taxon>
        <taxon>Paracoccaceae</taxon>
        <taxon>Frigidibacter</taxon>
    </lineage>
</organism>
<dbReference type="Proteomes" id="UP000477083">
    <property type="component" value="Unassembled WGS sequence"/>
</dbReference>
<evidence type="ECO:0000313" key="3">
    <source>
        <dbReference type="Proteomes" id="UP000477083"/>
    </source>
</evidence>
<feature type="transmembrane region" description="Helical" evidence="1">
    <location>
        <begin position="56"/>
        <end position="76"/>
    </location>
</feature>
<accession>A0A6L8VIH9</accession>
<reference evidence="2 3" key="1">
    <citation type="submission" date="2020-01" db="EMBL/GenBank/DDBJ databases">
        <title>Frigidibacter albus SP32T (=CGMCC 1.13995T).</title>
        <authorList>
            <person name="Liao X."/>
        </authorList>
    </citation>
    <scope>NUCLEOTIDE SEQUENCE [LARGE SCALE GENOMIC DNA]</scope>
    <source>
        <strain evidence="2 3">SP32</strain>
    </source>
</reference>
<keyword evidence="1" id="KW-0812">Transmembrane</keyword>
<dbReference type="Pfam" id="PF07332">
    <property type="entry name" value="Phage_holin_3_6"/>
    <property type="match status" value="1"/>
</dbReference>
<feature type="transmembrane region" description="Helical" evidence="1">
    <location>
        <begin position="24"/>
        <end position="50"/>
    </location>
</feature>
<dbReference type="InterPro" id="IPR009937">
    <property type="entry name" value="Phage_holin_3_6"/>
</dbReference>
<name>A0A6L8VIH9_9RHOB</name>
<evidence type="ECO:0000256" key="1">
    <source>
        <dbReference type="SAM" id="Phobius"/>
    </source>
</evidence>
<dbReference type="EMBL" id="WWNR01000006">
    <property type="protein sequence ID" value="MZQ89541.1"/>
    <property type="molecule type" value="Genomic_DNA"/>
</dbReference>
<evidence type="ECO:0008006" key="4">
    <source>
        <dbReference type="Google" id="ProtNLM"/>
    </source>
</evidence>
<gene>
    <name evidence="2" type="ORF">GS660_10605</name>
</gene>
<proteinExistence type="predicted"/>
<keyword evidence="1" id="KW-0472">Membrane</keyword>
<dbReference type="RefSeq" id="WP_161346243.1">
    <property type="nucleotide sequence ID" value="NZ_BMGW01000006.1"/>
</dbReference>
<dbReference type="AlphaFoldDB" id="A0A6L8VIH9"/>
<evidence type="ECO:0000313" key="2">
    <source>
        <dbReference type="EMBL" id="MZQ89541.1"/>
    </source>
</evidence>
<keyword evidence="3" id="KW-1185">Reference proteome</keyword>
<keyword evidence="1" id="KW-1133">Transmembrane helix</keyword>